<dbReference type="EMBL" id="VICH01000004">
    <property type="protein sequence ID" value="TQV68745.1"/>
    <property type="molecule type" value="Genomic_DNA"/>
</dbReference>
<evidence type="ECO:0000313" key="3">
    <source>
        <dbReference type="Proteomes" id="UP000315816"/>
    </source>
</evidence>
<evidence type="ECO:0000313" key="2">
    <source>
        <dbReference type="EMBL" id="TQV68745.1"/>
    </source>
</evidence>
<keyword evidence="3" id="KW-1185">Reference proteome</keyword>
<proteinExistence type="predicted"/>
<dbReference type="Proteomes" id="UP000315816">
    <property type="component" value="Unassembled WGS sequence"/>
</dbReference>
<comment type="caution">
    <text evidence="2">The sequence shown here is derived from an EMBL/GenBank/DDBJ whole genome shotgun (WGS) entry which is preliminary data.</text>
</comment>
<accession>A0A545SUV4</accession>
<dbReference type="AlphaFoldDB" id="A0A545SUV4"/>
<reference evidence="2 3" key="1">
    <citation type="submission" date="2019-06" db="EMBL/GenBank/DDBJ databases">
        <title>A novel species of marine bacteria.</title>
        <authorList>
            <person name="Wang Y."/>
        </authorList>
    </citation>
    <scope>NUCLEOTIDE SEQUENCE [LARGE SCALE GENOMIC DNA]</scope>
    <source>
        <strain evidence="2 3">MA1-10</strain>
    </source>
</reference>
<feature type="region of interest" description="Disordered" evidence="1">
    <location>
        <begin position="44"/>
        <end position="66"/>
    </location>
</feature>
<organism evidence="2 3">
    <name type="scientific">Aliiroseovarius halocynthiae</name>
    <dbReference type="NCBI Taxonomy" id="985055"/>
    <lineage>
        <taxon>Bacteria</taxon>
        <taxon>Pseudomonadati</taxon>
        <taxon>Pseudomonadota</taxon>
        <taxon>Alphaproteobacteria</taxon>
        <taxon>Rhodobacterales</taxon>
        <taxon>Paracoccaceae</taxon>
        <taxon>Aliiroseovarius</taxon>
    </lineage>
</organism>
<gene>
    <name evidence="2" type="ORF">FIL88_03965</name>
</gene>
<sequence length="185" mass="19728">MFGKLVTRSVEEDYTGFIMSDISELETRITAALERINAGLEKWADQPSAGSGEIDQLSRQLDDERTANEQLSERLSALKAQMSEKLGSVENVVAQLQEQLAQAEATAAALKQSNQDLRNSNDALRAAATSGVVEVGLINDAMGAELSALKATQQADRAELDAVLSEITSMTASQADSASEEDAHA</sequence>
<dbReference type="RefSeq" id="WP_142852498.1">
    <property type="nucleotide sequence ID" value="NZ_FXWW01000001.1"/>
</dbReference>
<protein>
    <submittedName>
        <fullName evidence="2">Uncharacterized protein</fullName>
    </submittedName>
</protein>
<name>A0A545SUV4_9RHOB</name>
<evidence type="ECO:0000256" key="1">
    <source>
        <dbReference type="SAM" id="MobiDB-lite"/>
    </source>
</evidence>
<dbReference type="OrthoDB" id="7871100at2"/>